<evidence type="ECO:0000313" key="1">
    <source>
        <dbReference type="EMBL" id="CCD56363.1"/>
    </source>
</evidence>
<reference evidence="2" key="1">
    <citation type="journal article" date="2011" name="PLoS Genet.">
        <title>Genomic analysis of the necrotrophic fungal pathogens Sclerotinia sclerotiorum and Botrytis cinerea.</title>
        <authorList>
            <person name="Amselem J."/>
            <person name="Cuomo C.A."/>
            <person name="van Kan J.A."/>
            <person name="Viaud M."/>
            <person name="Benito E.P."/>
            <person name="Couloux A."/>
            <person name="Coutinho P.M."/>
            <person name="de Vries R.P."/>
            <person name="Dyer P.S."/>
            <person name="Fillinger S."/>
            <person name="Fournier E."/>
            <person name="Gout L."/>
            <person name="Hahn M."/>
            <person name="Kohn L."/>
            <person name="Lapalu N."/>
            <person name="Plummer K.M."/>
            <person name="Pradier J.M."/>
            <person name="Quevillon E."/>
            <person name="Sharon A."/>
            <person name="Simon A."/>
            <person name="ten Have A."/>
            <person name="Tudzynski B."/>
            <person name="Tudzynski P."/>
            <person name="Wincker P."/>
            <person name="Andrew M."/>
            <person name="Anthouard V."/>
            <person name="Beever R.E."/>
            <person name="Beffa R."/>
            <person name="Benoit I."/>
            <person name="Bouzid O."/>
            <person name="Brault B."/>
            <person name="Chen Z."/>
            <person name="Choquer M."/>
            <person name="Collemare J."/>
            <person name="Cotton P."/>
            <person name="Danchin E.G."/>
            <person name="Da Silva C."/>
            <person name="Gautier A."/>
            <person name="Giraud C."/>
            <person name="Giraud T."/>
            <person name="Gonzalez C."/>
            <person name="Grossetete S."/>
            <person name="Guldener U."/>
            <person name="Henrissat B."/>
            <person name="Howlett B.J."/>
            <person name="Kodira C."/>
            <person name="Kretschmer M."/>
            <person name="Lappartient A."/>
            <person name="Leroch M."/>
            <person name="Levis C."/>
            <person name="Mauceli E."/>
            <person name="Neuveglise C."/>
            <person name="Oeser B."/>
            <person name="Pearson M."/>
            <person name="Poulain J."/>
            <person name="Poussereau N."/>
            <person name="Quesneville H."/>
            <person name="Rascle C."/>
            <person name="Schumacher J."/>
            <person name="Segurens B."/>
            <person name="Sexton A."/>
            <person name="Silva E."/>
            <person name="Sirven C."/>
            <person name="Soanes D.M."/>
            <person name="Talbot N.J."/>
            <person name="Templeton M."/>
            <person name="Yandava C."/>
            <person name="Yarden O."/>
            <person name="Zeng Q."/>
            <person name="Rollins J.A."/>
            <person name="Lebrun M.H."/>
            <person name="Dickman M."/>
        </authorList>
    </citation>
    <scope>NUCLEOTIDE SEQUENCE [LARGE SCALE GENOMIC DNA]</scope>
    <source>
        <strain evidence="2">T4</strain>
    </source>
</reference>
<proteinExistence type="predicted"/>
<protein>
    <submittedName>
        <fullName evidence="1">Uncharacterized protein</fullName>
    </submittedName>
</protein>
<dbReference type="HOGENOM" id="CLU_2483116_0_0_1"/>
<dbReference type="InParanoid" id="G2YXC5"/>
<dbReference type="AlphaFoldDB" id="G2YXC5"/>
<organism evidence="1 2">
    <name type="scientific">Botryotinia fuckeliana (strain T4)</name>
    <name type="common">Noble rot fungus</name>
    <name type="synonym">Botrytis cinerea</name>
    <dbReference type="NCBI Taxonomy" id="999810"/>
    <lineage>
        <taxon>Eukaryota</taxon>
        <taxon>Fungi</taxon>
        <taxon>Dikarya</taxon>
        <taxon>Ascomycota</taxon>
        <taxon>Pezizomycotina</taxon>
        <taxon>Leotiomycetes</taxon>
        <taxon>Helotiales</taxon>
        <taxon>Sclerotiniaceae</taxon>
        <taxon>Botrytis</taxon>
    </lineage>
</organism>
<sequence length="87" mass="9956">MASLLLSQLFFFISFVIRFINILIIHTSTTKSLIEAFLNALVLIYSVQASNKRSLRAPCIGDKHRLLGLRLMTRLMLQNFRFLSVAV</sequence>
<evidence type="ECO:0000313" key="2">
    <source>
        <dbReference type="Proteomes" id="UP000008177"/>
    </source>
</evidence>
<accession>G2YXC5</accession>
<gene>
    <name evidence="1" type="ORF">BofuT4_uP149730.1</name>
</gene>
<name>G2YXC5_BOTF4</name>
<dbReference type="Proteomes" id="UP000008177">
    <property type="component" value="Unplaced contigs"/>
</dbReference>
<dbReference type="EMBL" id="FQ790359">
    <property type="protein sequence ID" value="CCD56363.1"/>
    <property type="molecule type" value="Genomic_DNA"/>
</dbReference>